<dbReference type="EMBL" id="BJMH01000021">
    <property type="protein sequence ID" value="GEB34328.1"/>
    <property type="molecule type" value="Genomic_DNA"/>
</dbReference>
<evidence type="ECO:0000313" key="2">
    <source>
        <dbReference type="EMBL" id="GEB34328.1"/>
    </source>
</evidence>
<dbReference type="RefSeq" id="WP_122962280.1">
    <property type="nucleotide sequence ID" value="NZ_BJMH01000021.1"/>
</dbReference>
<dbReference type="Gene3D" id="2.60.60.30">
    <property type="entry name" value="sav2460 like domains"/>
    <property type="match status" value="1"/>
</dbReference>
<dbReference type="InterPro" id="IPR051324">
    <property type="entry name" value="Stress/Tellurium_Resist"/>
</dbReference>
<keyword evidence="3" id="KW-1185">Reference proteome</keyword>
<dbReference type="STRING" id="54914.AV540_04005"/>
<dbReference type="GeneID" id="87610541"/>
<dbReference type="InterPro" id="IPR003325">
    <property type="entry name" value="TerD"/>
</dbReference>
<dbReference type="PANTHER" id="PTHR32097:SF15">
    <property type="entry name" value="STRESS RESPONSE PROTEIN SCP2"/>
    <property type="match status" value="1"/>
</dbReference>
<dbReference type="AlphaFoldDB" id="A0A4Y3PSG1"/>
<sequence>MSVISLQKGQKIDLTKGNAGLSKVLVGLGWDPVKKSGGLLGGLFGGGQANIDCDASVIMLNENGKFTKETNLVYFGNKRSGCGSVVHSGDNLTGDGDGDDEQISVELSRVPADVHKLIFVVNIYDCVSRRQDFGMIGNAYIRIMNPSTTQELCKFNLTDNYAGKTSLIVGELYRHSGEWKFAAIGEGTADTSISHLVGRYT</sequence>
<name>A0A4Y3PSG1_BREPA</name>
<evidence type="ECO:0000259" key="1">
    <source>
        <dbReference type="Pfam" id="PF02342"/>
    </source>
</evidence>
<dbReference type="PANTHER" id="PTHR32097">
    <property type="entry name" value="CAMP-BINDING PROTEIN 1-RELATED"/>
    <property type="match status" value="1"/>
</dbReference>
<reference evidence="2 3" key="1">
    <citation type="submission" date="2019-06" db="EMBL/GenBank/DDBJ databases">
        <title>Whole genome shotgun sequence of Brevibacillus parabrevis NBRC 12334.</title>
        <authorList>
            <person name="Hosoyama A."/>
            <person name="Uohara A."/>
            <person name="Ohji S."/>
            <person name="Ichikawa N."/>
        </authorList>
    </citation>
    <scope>NUCLEOTIDE SEQUENCE [LARGE SCALE GENOMIC DNA]</scope>
    <source>
        <strain evidence="2 3">NBRC 12334</strain>
    </source>
</reference>
<dbReference type="Pfam" id="PF02342">
    <property type="entry name" value="TerD"/>
    <property type="match status" value="1"/>
</dbReference>
<gene>
    <name evidence="2" type="primary">yceC</name>
    <name evidence="2" type="ORF">BPA01_39080</name>
</gene>
<dbReference type="CDD" id="cd06974">
    <property type="entry name" value="TerD_like"/>
    <property type="match status" value="1"/>
</dbReference>
<organism evidence="2 3">
    <name type="scientific">Brevibacillus parabrevis</name>
    <dbReference type="NCBI Taxonomy" id="54914"/>
    <lineage>
        <taxon>Bacteria</taxon>
        <taxon>Bacillati</taxon>
        <taxon>Bacillota</taxon>
        <taxon>Bacilli</taxon>
        <taxon>Bacillales</taxon>
        <taxon>Paenibacillaceae</taxon>
        <taxon>Brevibacillus</taxon>
    </lineage>
</organism>
<protein>
    <submittedName>
        <fullName evidence="2">Stress response protein SCP2</fullName>
    </submittedName>
</protein>
<accession>A0A4Y3PSG1</accession>
<dbReference type="Proteomes" id="UP000316882">
    <property type="component" value="Unassembled WGS sequence"/>
</dbReference>
<comment type="caution">
    <text evidence="2">The sequence shown here is derived from an EMBL/GenBank/DDBJ whole genome shotgun (WGS) entry which is preliminary data.</text>
</comment>
<evidence type="ECO:0000313" key="3">
    <source>
        <dbReference type="Proteomes" id="UP000316882"/>
    </source>
</evidence>
<proteinExistence type="predicted"/>
<feature type="domain" description="TerD" evidence="1">
    <location>
        <begin position="4"/>
        <end position="200"/>
    </location>
</feature>